<dbReference type="PANTHER" id="PTHR30486">
    <property type="entry name" value="TWITCHING MOTILITY PROTEIN PILT"/>
    <property type="match status" value="1"/>
</dbReference>
<dbReference type="InterPro" id="IPR050921">
    <property type="entry name" value="T4SS_GSP_E_ATPase"/>
</dbReference>
<dbReference type="PANTHER" id="PTHR30486:SF15">
    <property type="entry name" value="TYPE II_IV SECRETION SYSTEM ATPASE"/>
    <property type="match status" value="1"/>
</dbReference>
<feature type="compositionally biased region" description="Polar residues" evidence="2">
    <location>
        <begin position="15"/>
        <end position="27"/>
    </location>
</feature>
<sequence length="498" mass="54363">MKLSDKLAALEEQENASSSSGRPQSPGTARRQAARPAEPTSGAARARQSSTASWHASKRKVRELVLSEVAPKATGLSEVALEGEVKTALDKILQREDVKVSPRERRAFVQEMISDTLGYGPLDPLLSDPTVTEIMCNNYEDVWIERDGRLHRTPATFTDDQQYRHVIEKIVAGVGRRIDESSPMVDARLPDGSRVNAILPPLAIHGPILTIRKFAADPYTVKDLINFGTFTLDLSVVMEACVRGKLNILVSGGTGTGKTTNLNVLSSFIPEGERIVTIEDAAELQLQQSHVLSLESRPPNAEGAGEVRIRDLVRNALRMRPDRIIVGEVRGAEALDMLSAMNTGHEGSMTTVHSNGPRDALSRLETMTLMAGYELPVKAIREQINSALNLIMHLDRMPDGRRVVTSVTELQGMEGETILLQEIFKYRAFPRAENGRTGGELVATGLRPKFLDKLSELGIDVPASAFRAPVAAAPPPVSRLRNTRVPSVSKLATAERAR</sequence>
<evidence type="ECO:0000313" key="4">
    <source>
        <dbReference type="EMBL" id="CAA9222234.1"/>
    </source>
</evidence>
<dbReference type="Gene3D" id="3.40.50.300">
    <property type="entry name" value="P-loop containing nucleotide triphosphate hydrolases"/>
    <property type="match status" value="1"/>
</dbReference>
<feature type="region of interest" description="Disordered" evidence="2">
    <location>
        <begin position="476"/>
        <end position="498"/>
    </location>
</feature>
<gene>
    <name evidence="4" type="ORF">AVDCRST_MAG10-739</name>
</gene>
<evidence type="ECO:0000256" key="1">
    <source>
        <dbReference type="ARBA" id="ARBA00006611"/>
    </source>
</evidence>
<name>A0A6J4HFN8_9ACTN</name>
<dbReference type="SUPFAM" id="SSF52540">
    <property type="entry name" value="P-loop containing nucleoside triphosphate hydrolases"/>
    <property type="match status" value="1"/>
</dbReference>
<reference evidence="4" key="1">
    <citation type="submission" date="2020-02" db="EMBL/GenBank/DDBJ databases">
        <authorList>
            <person name="Meier V. D."/>
        </authorList>
    </citation>
    <scope>NUCLEOTIDE SEQUENCE</scope>
    <source>
        <strain evidence="4">AVDCRST_MAG10</strain>
    </source>
</reference>
<feature type="region of interest" description="Disordered" evidence="2">
    <location>
        <begin position="1"/>
        <end position="57"/>
    </location>
</feature>
<organism evidence="4">
    <name type="scientific">uncultured Acidimicrobiales bacterium</name>
    <dbReference type="NCBI Taxonomy" id="310071"/>
    <lineage>
        <taxon>Bacteria</taxon>
        <taxon>Bacillati</taxon>
        <taxon>Actinomycetota</taxon>
        <taxon>Acidimicrobiia</taxon>
        <taxon>Acidimicrobiales</taxon>
        <taxon>environmental samples</taxon>
    </lineage>
</organism>
<feature type="domain" description="Bacterial type II secretion system protein E" evidence="3">
    <location>
        <begin position="119"/>
        <end position="396"/>
    </location>
</feature>
<protein>
    <submittedName>
        <fullName evidence="4">Type II/IV secretion system ATP hydrolase TadA/VirB11/CpaF, TadA subfamily</fullName>
    </submittedName>
</protein>
<evidence type="ECO:0000256" key="2">
    <source>
        <dbReference type="SAM" id="MobiDB-lite"/>
    </source>
</evidence>
<keyword evidence="4" id="KW-0378">Hydrolase</keyword>
<dbReference type="GO" id="GO:0016887">
    <property type="term" value="F:ATP hydrolysis activity"/>
    <property type="evidence" value="ECO:0007669"/>
    <property type="project" value="InterPro"/>
</dbReference>
<proteinExistence type="inferred from homology"/>
<dbReference type="Pfam" id="PF00437">
    <property type="entry name" value="T2SSE"/>
    <property type="match status" value="1"/>
</dbReference>
<dbReference type="Gene3D" id="3.30.450.380">
    <property type="match status" value="1"/>
</dbReference>
<dbReference type="CDD" id="cd01130">
    <property type="entry name" value="VirB11-like_ATPase"/>
    <property type="match status" value="1"/>
</dbReference>
<dbReference type="InterPro" id="IPR001482">
    <property type="entry name" value="T2SS/T4SS_dom"/>
</dbReference>
<dbReference type="AlphaFoldDB" id="A0A6J4HFN8"/>
<comment type="similarity">
    <text evidence="1">Belongs to the GSP E family.</text>
</comment>
<accession>A0A6J4HFN8</accession>
<evidence type="ECO:0000259" key="3">
    <source>
        <dbReference type="Pfam" id="PF00437"/>
    </source>
</evidence>
<dbReference type="InterPro" id="IPR027417">
    <property type="entry name" value="P-loop_NTPase"/>
</dbReference>
<dbReference type="EMBL" id="CADCTB010000048">
    <property type="protein sequence ID" value="CAA9222234.1"/>
    <property type="molecule type" value="Genomic_DNA"/>
</dbReference>